<protein>
    <submittedName>
        <fullName evidence="1">Glycoside hydrolase family 99-like domain-containing protein</fullName>
    </submittedName>
</protein>
<dbReference type="PANTHER" id="PTHR41244">
    <property type="entry name" value="RHAMNAN SYNTHESIS F"/>
    <property type="match status" value="1"/>
</dbReference>
<dbReference type="EMBL" id="JASHID010000029">
    <property type="protein sequence ID" value="MDI9867397.1"/>
    <property type="molecule type" value="Genomic_DNA"/>
</dbReference>
<comment type="caution">
    <text evidence="1">The sequence shown here is derived from an EMBL/GenBank/DDBJ whole genome shotgun (WGS) entry which is preliminary data.</text>
</comment>
<evidence type="ECO:0000313" key="1">
    <source>
        <dbReference type="EMBL" id="MDI9867397.1"/>
    </source>
</evidence>
<dbReference type="InterPro" id="IPR032719">
    <property type="entry name" value="WbsX"/>
</dbReference>
<dbReference type="RefSeq" id="WP_283372052.1">
    <property type="nucleotide sequence ID" value="NZ_JASHID010000029.1"/>
</dbReference>
<dbReference type="Proteomes" id="UP001236569">
    <property type="component" value="Unassembled WGS sequence"/>
</dbReference>
<organism evidence="1 2">
    <name type="scientific">Flectobacillus longus</name>
    <dbReference type="NCBI Taxonomy" id="2984207"/>
    <lineage>
        <taxon>Bacteria</taxon>
        <taxon>Pseudomonadati</taxon>
        <taxon>Bacteroidota</taxon>
        <taxon>Cytophagia</taxon>
        <taxon>Cytophagales</taxon>
        <taxon>Flectobacillaceae</taxon>
        <taxon>Flectobacillus</taxon>
    </lineage>
</organism>
<dbReference type="Gene3D" id="3.20.20.80">
    <property type="entry name" value="Glycosidases"/>
    <property type="match status" value="1"/>
</dbReference>
<evidence type="ECO:0000313" key="2">
    <source>
        <dbReference type="Proteomes" id="UP001236569"/>
    </source>
</evidence>
<dbReference type="Pfam" id="PF14307">
    <property type="entry name" value="Glyco_tran_WbsX"/>
    <property type="match status" value="1"/>
</dbReference>
<dbReference type="PANTHER" id="PTHR41244:SF1">
    <property type="entry name" value="GLYCOSYLTRANSFERASE"/>
    <property type="match status" value="1"/>
</dbReference>
<name>A0ABT6YUV0_9BACT</name>
<gene>
    <name evidence="1" type="ORF">QM480_23845</name>
</gene>
<reference evidence="1 2" key="1">
    <citation type="submission" date="2023-05" db="EMBL/GenBank/DDBJ databases">
        <title>Novel species of genus Flectobacillus isolated from stream in China.</title>
        <authorList>
            <person name="Lu H."/>
        </authorList>
    </citation>
    <scope>NUCLEOTIDE SEQUENCE [LARGE SCALE GENOMIC DNA]</scope>
    <source>
        <strain evidence="1 2">DC10W</strain>
    </source>
</reference>
<proteinExistence type="predicted"/>
<dbReference type="CDD" id="cd11579">
    <property type="entry name" value="Glyco_tran_WbsX"/>
    <property type="match status" value="1"/>
</dbReference>
<sequence>MENKIRKARVIAMYLPQYHPIPENDKTWGKGFTEWTNVVQARPLFKDHYQPRIPADLGFYDLRLSEVREAQAEMAREAGVEGFMYWHYWFGNGKMLLEKPFQEVLNSGKPDFPFSLGWANHSWSTKTWTKGKTLSKDSMIMEQLYPGEDDYIAHFKYVLPALKDKRYITVDGKPIFVVYDPYSIPQVGEFIKLWKKMALDNGLSGIHFVGLKAGRTSSTQELLDMGFDAVNNRNMWEAEAASIGSRLKRRLNSLLTWKLGIKLTKYDYKDVMKNLCTEEDRLENVYPTILPGYDRTARAGARAIIYDNATPKYFGEHVDDVLGYLENKDFEHKIVFLKSWNEWGEGNYMEPDLKYGHDFLNELSKRILGQ</sequence>
<keyword evidence="2" id="KW-1185">Reference proteome</keyword>
<accession>A0ABT6YUV0</accession>